<dbReference type="EMBL" id="VXRY01000568">
    <property type="protein sequence ID" value="MXY35126.1"/>
    <property type="molecule type" value="Genomic_DNA"/>
</dbReference>
<comment type="caution">
    <text evidence="2">The sequence shown here is derived from an EMBL/GenBank/DDBJ whole genome shotgun (WGS) entry which is preliminary data.</text>
</comment>
<organism evidence="2">
    <name type="scientific">Boseongicola sp. SB0664_bin_43</name>
    <dbReference type="NCBI Taxonomy" id="2604844"/>
    <lineage>
        <taxon>Bacteria</taxon>
        <taxon>Pseudomonadati</taxon>
        <taxon>Pseudomonadota</taxon>
        <taxon>Alphaproteobacteria</taxon>
        <taxon>Rhodobacterales</taxon>
        <taxon>Paracoccaceae</taxon>
        <taxon>Boseongicola</taxon>
    </lineage>
</organism>
<sequence>MFNNPFGSFQDSVTAAKEEREQLDRLLTVSTPRERVLVAVVGVLSVLLAAWLFLGDVARNVTVDAVLVESGQDLNAEIRSIHALAWIDKDAESQIGVGLPAVVRLAGADGVLETFEGEIADFSAAPVSGRLAEFELMAPVSVHHLKVVLGSVVDVEVNAGTKGEIVIELGRHSPIALLRMR</sequence>
<protein>
    <recommendedName>
        <fullName evidence="3">HlyD family secretion protein</fullName>
    </recommendedName>
</protein>
<accession>A0A6B0Y7L4</accession>
<feature type="transmembrane region" description="Helical" evidence="1">
    <location>
        <begin position="36"/>
        <end position="54"/>
    </location>
</feature>
<proteinExistence type="predicted"/>
<dbReference type="AlphaFoldDB" id="A0A6B0Y7L4"/>
<keyword evidence="1" id="KW-0812">Transmembrane</keyword>
<evidence type="ECO:0000313" key="2">
    <source>
        <dbReference type="EMBL" id="MXY35126.1"/>
    </source>
</evidence>
<keyword evidence="1" id="KW-1133">Transmembrane helix</keyword>
<evidence type="ECO:0000256" key="1">
    <source>
        <dbReference type="SAM" id="Phobius"/>
    </source>
</evidence>
<gene>
    <name evidence="2" type="ORF">F4Y60_13800</name>
</gene>
<reference evidence="2" key="1">
    <citation type="submission" date="2019-09" db="EMBL/GenBank/DDBJ databases">
        <title>Characterisation of the sponge microbiome using genome-centric metagenomics.</title>
        <authorList>
            <person name="Engelberts J.P."/>
            <person name="Robbins S.J."/>
            <person name="De Goeij J.M."/>
            <person name="Aranda M."/>
            <person name="Bell S.C."/>
            <person name="Webster N.S."/>
        </authorList>
    </citation>
    <scope>NUCLEOTIDE SEQUENCE</scope>
    <source>
        <strain evidence="2">SB0664_bin_43</strain>
    </source>
</reference>
<keyword evidence="1" id="KW-0472">Membrane</keyword>
<evidence type="ECO:0008006" key="3">
    <source>
        <dbReference type="Google" id="ProtNLM"/>
    </source>
</evidence>
<name>A0A6B0Y7L4_9RHOB</name>